<name>A0A8J7PGT2_9BACT</name>
<dbReference type="AlphaFoldDB" id="A0A8J7PGT2"/>
<dbReference type="InterPro" id="IPR051824">
    <property type="entry name" value="LRR_Rcpt-Like_S/T_Kinase"/>
</dbReference>
<organism evidence="1 2">
    <name type="scientific">Candidatus Obscuribacter phosphatis</name>
    <dbReference type="NCBI Taxonomy" id="1906157"/>
    <lineage>
        <taxon>Bacteria</taxon>
        <taxon>Bacillati</taxon>
        <taxon>Candidatus Melainabacteria</taxon>
        <taxon>Candidatus Obscuribacterales</taxon>
        <taxon>Candidatus Obscuribacteraceae</taxon>
        <taxon>Candidatus Obscuribacter</taxon>
    </lineage>
</organism>
<reference evidence="1" key="1">
    <citation type="submission" date="2021-02" db="EMBL/GenBank/DDBJ databases">
        <title>Genome-Resolved Metagenomics of a Microbial Community Performing Photosynthetic Biological Nutrient Removal.</title>
        <authorList>
            <person name="Mcdaniel E.A."/>
        </authorList>
    </citation>
    <scope>NUCLEOTIDE SEQUENCE</scope>
    <source>
        <strain evidence="1">UWPOB_OBS1</strain>
    </source>
</reference>
<evidence type="ECO:0000313" key="1">
    <source>
        <dbReference type="EMBL" id="MBN8661107.1"/>
    </source>
</evidence>
<dbReference type="Proteomes" id="UP000664277">
    <property type="component" value="Unassembled WGS sequence"/>
</dbReference>
<dbReference type="Gene3D" id="3.80.10.10">
    <property type="entry name" value="Ribonuclease Inhibitor"/>
    <property type="match status" value="1"/>
</dbReference>
<gene>
    <name evidence="1" type="ORF">J0M35_12135</name>
</gene>
<evidence type="ECO:0008006" key="3">
    <source>
        <dbReference type="Google" id="ProtNLM"/>
    </source>
</evidence>
<dbReference type="PANTHER" id="PTHR48006">
    <property type="entry name" value="LEUCINE-RICH REPEAT-CONTAINING PROTEIN DDB_G0281931-RELATED"/>
    <property type="match status" value="1"/>
</dbReference>
<dbReference type="SUPFAM" id="SSF52047">
    <property type="entry name" value="RNI-like"/>
    <property type="match status" value="1"/>
</dbReference>
<dbReference type="EMBL" id="JAFLCK010000016">
    <property type="protein sequence ID" value="MBN8661107.1"/>
    <property type="molecule type" value="Genomic_DNA"/>
</dbReference>
<accession>A0A8J7PGT2</accession>
<proteinExistence type="predicted"/>
<comment type="caution">
    <text evidence="1">The sequence shown here is derived from an EMBL/GenBank/DDBJ whole genome shotgun (WGS) entry which is preliminary data.</text>
</comment>
<sequence length="297" mass="33042">MPCAPVLAQAKERIQIDFKYPISQGTVFLCLPDSKYYEKQAPGIKSAELKGLVTFQNNVCYGVKTSDFLPDISALKLLPHERISSLTVDGATIDDSNADIIADFKNLRRLSVEGTDLTDKSVARFIKAMPNLEWLALGHTDIDGSCLPYLKTLKNLKGLRLDGNQLKPQFIAEIAKCPQLVTLEIEKCKLTDEHVKELANAKSIRTLFISDNQSITDRSAPYLRAMPNLKELRLHGTKFTKDGVLSLKPLKLIYVKIDPSLAEGKVGAELKAKLSPTKITTYTETKNAFSIYKELVE</sequence>
<protein>
    <recommendedName>
        <fullName evidence="3">Leucine Rich repeats (2 copies)</fullName>
    </recommendedName>
</protein>
<dbReference type="InterPro" id="IPR032675">
    <property type="entry name" value="LRR_dom_sf"/>
</dbReference>
<evidence type="ECO:0000313" key="2">
    <source>
        <dbReference type="Proteomes" id="UP000664277"/>
    </source>
</evidence>